<comment type="similarity">
    <text evidence="1">Belongs to the NAD(P)H dehydrogenase (quinone) family.</text>
</comment>
<gene>
    <name evidence="4" type="ORF">ACFOWA_18680</name>
</gene>
<dbReference type="InterPro" id="IPR051545">
    <property type="entry name" value="NAD(P)H_dehydrogenase_qn"/>
</dbReference>
<dbReference type="SUPFAM" id="SSF52218">
    <property type="entry name" value="Flavoproteins"/>
    <property type="match status" value="1"/>
</dbReference>
<evidence type="ECO:0000256" key="2">
    <source>
        <dbReference type="ARBA" id="ARBA00023002"/>
    </source>
</evidence>
<dbReference type="EC" id="1.-.-.-" evidence="4"/>
<dbReference type="PANTHER" id="PTHR10204">
    <property type="entry name" value="NAD P H OXIDOREDUCTASE-RELATED"/>
    <property type="match status" value="1"/>
</dbReference>
<keyword evidence="5" id="KW-1185">Reference proteome</keyword>
<dbReference type="Gene3D" id="3.40.50.360">
    <property type="match status" value="1"/>
</dbReference>
<organism evidence="4 5">
    <name type="scientific">Pedobacter lithocola</name>
    <dbReference type="NCBI Taxonomy" id="1908239"/>
    <lineage>
        <taxon>Bacteria</taxon>
        <taxon>Pseudomonadati</taxon>
        <taxon>Bacteroidota</taxon>
        <taxon>Sphingobacteriia</taxon>
        <taxon>Sphingobacteriales</taxon>
        <taxon>Sphingobacteriaceae</taxon>
        <taxon>Pedobacter</taxon>
    </lineage>
</organism>
<sequence>MKIVIVFNHPYEGSFCNAILNAVTNGLTKGHHEVDLIHLDKDGFNPVMTAADLKGFRDKKPNDPKVIEYANKIEEADHLIFIFPIWWELMPALTKGFIDKVIFPGVAYDYTNASNTRMKPLWEKLKGITIITTMNTPKWLYLILFGNAIKKAIILGTFWKIGFKNRKWISFNQVKMVSAEQRERWLTELDNKFTNLIS</sequence>
<dbReference type="Proteomes" id="UP001595789">
    <property type="component" value="Unassembled WGS sequence"/>
</dbReference>
<protein>
    <submittedName>
        <fullName evidence="4">NAD(P)H-dependent oxidoreductase</fullName>
        <ecNumber evidence="4">1.-.-.-</ecNumber>
        <ecNumber evidence="4">1.6.99.-</ecNumber>
    </submittedName>
</protein>
<feature type="domain" description="Flavodoxin-like fold" evidence="3">
    <location>
        <begin position="1"/>
        <end position="184"/>
    </location>
</feature>
<dbReference type="GO" id="GO:0016491">
    <property type="term" value="F:oxidoreductase activity"/>
    <property type="evidence" value="ECO:0007669"/>
    <property type="project" value="UniProtKB-KW"/>
</dbReference>
<proteinExistence type="inferred from homology"/>
<dbReference type="Pfam" id="PF02525">
    <property type="entry name" value="Flavodoxin_2"/>
    <property type="match status" value="1"/>
</dbReference>
<dbReference type="EMBL" id="JBHSBW010000016">
    <property type="protein sequence ID" value="MFC4213226.1"/>
    <property type="molecule type" value="Genomic_DNA"/>
</dbReference>
<evidence type="ECO:0000313" key="5">
    <source>
        <dbReference type="Proteomes" id="UP001595789"/>
    </source>
</evidence>
<dbReference type="InterPro" id="IPR003680">
    <property type="entry name" value="Flavodoxin_fold"/>
</dbReference>
<comment type="caution">
    <text evidence="4">The sequence shown here is derived from an EMBL/GenBank/DDBJ whole genome shotgun (WGS) entry which is preliminary data.</text>
</comment>
<dbReference type="InterPro" id="IPR029039">
    <property type="entry name" value="Flavoprotein-like_sf"/>
</dbReference>
<reference evidence="5" key="1">
    <citation type="journal article" date="2019" name="Int. J. Syst. Evol. Microbiol.">
        <title>The Global Catalogue of Microorganisms (GCM) 10K type strain sequencing project: providing services to taxonomists for standard genome sequencing and annotation.</title>
        <authorList>
            <consortium name="The Broad Institute Genomics Platform"/>
            <consortium name="The Broad Institute Genome Sequencing Center for Infectious Disease"/>
            <person name="Wu L."/>
            <person name="Ma J."/>
        </authorList>
    </citation>
    <scope>NUCLEOTIDE SEQUENCE [LARGE SCALE GENOMIC DNA]</scope>
    <source>
        <strain evidence="5">CCM 8691</strain>
    </source>
</reference>
<dbReference type="PANTHER" id="PTHR10204:SF34">
    <property type="entry name" value="NAD(P)H DEHYDROGENASE [QUINONE] 1 ISOFORM 1"/>
    <property type="match status" value="1"/>
</dbReference>
<evidence type="ECO:0000259" key="3">
    <source>
        <dbReference type="Pfam" id="PF02525"/>
    </source>
</evidence>
<name>A0ABV8PHP3_9SPHI</name>
<accession>A0ABV8PHP3</accession>
<keyword evidence="2 4" id="KW-0560">Oxidoreductase</keyword>
<dbReference type="RefSeq" id="WP_378988217.1">
    <property type="nucleotide sequence ID" value="NZ_JBHSBW010000016.1"/>
</dbReference>
<dbReference type="EC" id="1.6.99.-" evidence="4"/>
<evidence type="ECO:0000313" key="4">
    <source>
        <dbReference type="EMBL" id="MFC4213226.1"/>
    </source>
</evidence>
<evidence type="ECO:0000256" key="1">
    <source>
        <dbReference type="ARBA" id="ARBA00006252"/>
    </source>
</evidence>